<dbReference type="PROSITE" id="PS50943">
    <property type="entry name" value="HTH_CROC1"/>
    <property type="match status" value="1"/>
</dbReference>
<dbReference type="SMART" id="SM00530">
    <property type="entry name" value="HTH_XRE"/>
    <property type="match status" value="1"/>
</dbReference>
<dbReference type="EMBL" id="CP001615">
    <property type="protein sequence ID" value="ACQ71945.1"/>
    <property type="molecule type" value="Genomic_DNA"/>
</dbReference>
<dbReference type="InterPro" id="IPR010982">
    <property type="entry name" value="Lambda_DNA-bd_dom_sf"/>
</dbReference>
<dbReference type="InterPro" id="IPR001387">
    <property type="entry name" value="Cro/C1-type_HTH"/>
</dbReference>
<evidence type="ECO:0000259" key="2">
    <source>
        <dbReference type="PROSITE" id="PS50943"/>
    </source>
</evidence>
<dbReference type="Pfam" id="PF01381">
    <property type="entry name" value="HTH_3"/>
    <property type="match status" value="1"/>
</dbReference>
<gene>
    <name evidence="3" type="ordered locus">EAT1b_3033</name>
</gene>
<dbReference type="HOGENOM" id="CLU_066192_62_4_9"/>
<dbReference type="RefSeq" id="WP_015881504.1">
    <property type="nucleotide sequence ID" value="NC_012673.1"/>
</dbReference>
<keyword evidence="1" id="KW-0238">DNA-binding</keyword>
<dbReference type="AlphaFoldDB" id="C4L6R6"/>
<proteinExistence type="predicted"/>
<dbReference type="CDD" id="cd00093">
    <property type="entry name" value="HTH_XRE"/>
    <property type="match status" value="1"/>
</dbReference>
<dbReference type="PANTHER" id="PTHR46558">
    <property type="entry name" value="TRACRIPTIONAL REGULATORY PROTEIN-RELATED-RELATED"/>
    <property type="match status" value="1"/>
</dbReference>
<dbReference type="Proteomes" id="UP000000716">
    <property type="component" value="Chromosome"/>
</dbReference>
<organism evidence="3 4">
    <name type="scientific">Exiguobacterium sp. (strain ATCC BAA-1283 / AT1b)</name>
    <dbReference type="NCBI Taxonomy" id="360911"/>
    <lineage>
        <taxon>Bacteria</taxon>
        <taxon>Bacillati</taxon>
        <taxon>Bacillota</taxon>
        <taxon>Bacilli</taxon>
        <taxon>Bacillales</taxon>
        <taxon>Bacillales Family XII. Incertae Sedis</taxon>
        <taxon>Exiguobacterium</taxon>
    </lineage>
</organism>
<reference evidence="3 4" key="1">
    <citation type="journal article" date="2011" name="J. Bacteriol.">
        <title>Complete genome sequence of the Thermophilic Bacterium Exiguobacterium sp. AT1b.</title>
        <authorList>
            <person name="Vishnivetskaya T.A."/>
            <person name="Lucas S."/>
            <person name="Copeland A."/>
            <person name="Lapidus A."/>
            <person name="Glavina Del Rio T."/>
            <person name="Dalin E."/>
            <person name="Tice H."/>
            <person name="Bruce D.C."/>
            <person name="Goodwin L.A."/>
            <person name="Pitluck S."/>
            <person name="Saunders E."/>
            <person name="Brettin T."/>
            <person name="Detter C."/>
            <person name="Han C."/>
            <person name="Larimer F."/>
            <person name="Land M.L."/>
            <person name="Hauser L.J."/>
            <person name="Kyrpides N.C."/>
            <person name="Ovchinnikova G."/>
            <person name="Kathariou S."/>
            <person name="Ramaley R.F."/>
            <person name="Rodrigues D.F."/>
            <person name="Hendrix C."/>
            <person name="Richardson P."/>
            <person name="Tiedje J.M."/>
        </authorList>
    </citation>
    <scope>NUCLEOTIDE SEQUENCE [LARGE SCALE GENOMIC DNA]</scope>
    <source>
        <strain evidence="4">ATCC BAA-1283 / AT1b</strain>
    </source>
</reference>
<name>C4L6R6_EXISA</name>
<dbReference type="KEGG" id="eat:EAT1b_3033"/>
<evidence type="ECO:0000256" key="1">
    <source>
        <dbReference type="ARBA" id="ARBA00023125"/>
    </source>
</evidence>
<evidence type="ECO:0000313" key="3">
    <source>
        <dbReference type="EMBL" id="ACQ71945.1"/>
    </source>
</evidence>
<dbReference type="GO" id="GO:0003677">
    <property type="term" value="F:DNA binding"/>
    <property type="evidence" value="ECO:0007669"/>
    <property type="project" value="UniProtKB-KW"/>
</dbReference>
<dbReference type="STRING" id="360911.EAT1b_3033"/>
<dbReference type="eggNOG" id="ENOG5030693">
    <property type="taxonomic scope" value="Bacteria"/>
</dbReference>
<dbReference type="Gene3D" id="1.10.260.40">
    <property type="entry name" value="lambda repressor-like DNA-binding domains"/>
    <property type="match status" value="1"/>
</dbReference>
<dbReference type="SUPFAM" id="SSF47413">
    <property type="entry name" value="lambda repressor-like DNA-binding domains"/>
    <property type="match status" value="1"/>
</dbReference>
<dbReference type="PANTHER" id="PTHR46558:SF4">
    <property type="entry name" value="DNA-BIDING PHAGE PROTEIN"/>
    <property type="match status" value="1"/>
</dbReference>
<keyword evidence="4" id="KW-1185">Reference proteome</keyword>
<dbReference type="OrthoDB" id="9814553at2"/>
<evidence type="ECO:0000313" key="4">
    <source>
        <dbReference type="Proteomes" id="UP000000716"/>
    </source>
</evidence>
<sequence length="74" mass="8321">MSQIVPNQRLVSLRKAAQLTQEQLALKIGVTQSMIAHIESGTKDPGKDNKLKLAAFFGVTVEYLFYEVYYDVKS</sequence>
<protein>
    <submittedName>
        <fullName evidence="3">Transcriptional regulator, XRE family</fullName>
    </submittedName>
</protein>
<feature type="domain" description="HTH cro/C1-type" evidence="2">
    <location>
        <begin position="10"/>
        <end position="64"/>
    </location>
</feature>
<accession>C4L6R6</accession>